<protein>
    <submittedName>
        <fullName evidence="3">Type II secretion system protein GspE</fullName>
    </submittedName>
</protein>
<comment type="similarity">
    <text evidence="1">Belongs to the GSP E family.</text>
</comment>
<dbReference type="InterPro" id="IPR001482">
    <property type="entry name" value="T2SS/T4SS_dom"/>
</dbReference>
<evidence type="ECO:0000259" key="2">
    <source>
        <dbReference type="Pfam" id="PF00437"/>
    </source>
</evidence>
<accession>A0A6L3X199</accession>
<dbReference type="SUPFAM" id="SSF52540">
    <property type="entry name" value="P-loop containing nucleoside triphosphate hydrolases"/>
    <property type="match status" value="1"/>
</dbReference>
<dbReference type="Pfam" id="PF00437">
    <property type="entry name" value="T2SSE"/>
    <property type="match status" value="1"/>
</dbReference>
<gene>
    <name evidence="3" type="ORF">F9C29_35530</name>
</gene>
<reference evidence="3 4" key="1">
    <citation type="submission" date="2019-09" db="EMBL/GenBank/DDBJ databases">
        <title>Reversal of blaTEM antimicrobial resistance by CRISPR-Cas9 in clinical E. coli and other Enterobacteriaceae strains.</title>
        <authorList>
            <person name="Tagliaferri T."/>
            <person name="Guimaraes N."/>
            <person name="Pereira M."/>
            <person name="Felicori L."/>
            <person name="Horz H.-P."/>
            <person name="Santos S."/>
            <person name="Mendes T."/>
        </authorList>
    </citation>
    <scope>NUCLEOTIDE SEQUENCE [LARGE SCALE GENOMIC DNA]</scope>
    <source>
        <strain evidence="3 4">E2_blaTEM_MG</strain>
    </source>
</reference>
<dbReference type="EMBL" id="WBSZ01002818">
    <property type="protein sequence ID" value="KAB2422485.1"/>
    <property type="molecule type" value="Genomic_DNA"/>
</dbReference>
<evidence type="ECO:0000256" key="1">
    <source>
        <dbReference type="ARBA" id="ARBA00006611"/>
    </source>
</evidence>
<dbReference type="InterPro" id="IPR027417">
    <property type="entry name" value="P-loop_NTPase"/>
</dbReference>
<sequence>YPPAGCKHSRQSSYQCRAGIHEFLVVDSAMRRAIHEDKDEMSLETQLFKHAYSLRENGLLKVIGGVTSLEEVMRVTAERGGDA</sequence>
<dbReference type="AlphaFoldDB" id="A0A6L3X199"/>
<feature type="domain" description="Bacterial type II secretion system protein E" evidence="2">
    <location>
        <begin position="3"/>
        <end position="74"/>
    </location>
</feature>
<name>A0A6L3X199_9ENTR</name>
<evidence type="ECO:0000313" key="3">
    <source>
        <dbReference type="EMBL" id="KAB2422485.1"/>
    </source>
</evidence>
<dbReference type="Gene3D" id="3.40.50.300">
    <property type="entry name" value="P-loop containing nucleotide triphosphate hydrolases"/>
    <property type="match status" value="1"/>
</dbReference>
<feature type="non-terminal residue" evidence="3">
    <location>
        <position position="1"/>
    </location>
</feature>
<organism evidence="3 4">
    <name type="scientific">Enterobacter hormaechei</name>
    <dbReference type="NCBI Taxonomy" id="158836"/>
    <lineage>
        <taxon>Bacteria</taxon>
        <taxon>Pseudomonadati</taxon>
        <taxon>Pseudomonadota</taxon>
        <taxon>Gammaproteobacteria</taxon>
        <taxon>Enterobacterales</taxon>
        <taxon>Enterobacteriaceae</taxon>
        <taxon>Enterobacter</taxon>
        <taxon>Enterobacter cloacae complex</taxon>
    </lineage>
</organism>
<dbReference type="Proteomes" id="UP000476281">
    <property type="component" value="Unassembled WGS sequence"/>
</dbReference>
<evidence type="ECO:0000313" key="4">
    <source>
        <dbReference type="Proteomes" id="UP000476281"/>
    </source>
</evidence>
<proteinExistence type="inferred from homology"/>
<comment type="caution">
    <text evidence="3">The sequence shown here is derived from an EMBL/GenBank/DDBJ whole genome shotgun (WGS) entry which is preliminary data.</text>
</comment>